<comment type="function">
    <text evidence="7">Plays a role in the recruitment of the exosome to pre-rRNA to mediate the 3'-5' end processing of the 5.8S rRNA.</text>
</comment>
<dbReference type="GO" id="GO:0000178">
    <property type="term" value="C:exosome (RNase complex)"/>
    <property type="evidence" value="ECO:0007669"/>
    <property type="project" value="TreeGrafter"/>
</dbReference>
<dbReference type="EMBL" id="GANO01000756">
    <property type="protein sequence ID" value="JAB59115.1"/>
    <property type="molecule type" value="mRNA"/>
</dbReference>
<organism evidence="9">
    <name type="scientific">Corethrella appendiculata</name>
    <dbReference type="NCBI Taxonomy" id="1370023"/>
    <lineage>
        <taxon>Eukaryota</taxon>
        <taxon>Metazoa</taxon>
        <taxon>Ecdysozoa</taxon>
        <taxon>Arthropoda</taxon>
        <taxon>Hexapoda</taxon>
        <taxon>Insecta</taxon>
        <taxon>Pterygota</taxon>
        <taxon>Neoptera</taxon>
        <taxon>Endopterygota</taxon>
        <taxon>Diptera</taxon>
        <taxon>Nematocera</taxon>
        <taxon>Culicoidea</taxon>
        <taxon>Chaoboridae</taxon>
        <taxon>Corethrella</taxon>
    </lineage>
</organism>
<feature type="region of interest" description="Disordered" evidence="8">
    <location>
        <begin position="126"/>
        <end position="155"/>
    </location>
</feature>
<reference evidence="9" key="1">
    <citation type="journal article" date="2014" name="Insect Biochem. Mol. Biol.">
        <title>An insight into the sialome of the frog biting fly, Corethrella appendiculata.</title>
        <authorList>
            <person name="Ribeiro J.M.C."/>
            <person name="Chagas A.C."/>
            <person name="Pham V.M."/>
            <person name="Lounibos L.P."/>
            <person name="Calvo E."/>
        </authorList>
    </citation>
    <scope>NUCLEOTIDE SEQUENCE</scope>
    <source>
        <tissue evidence="9">Salivary glands</tissue>
    </source>
</reference>
<keyword evidence="4 7" id="KW-0698">rRNA processing</keyword>
<keyword evidence="5 7" id="KW-0694">RNA-binding</keyword>
<dbReference type="Pfam" id="PF04000">
    <property type="entry name" value="Sas10_Utp3"/>
    <property type="match status" value="1"/>
</dbReference>
<dbReference type="PANTHER" id="PTHR15341">
    <property type="entry name" value="SUN-COR STEROID HORMONE RECEPTOR CO-REPRESSOR"/>
    <property type="match status" value="1"/>
</dbReference>
<evidence type="ECO:0000256" key="6">
    <source>
        <dbReference type="ARBA" id="ARBA00023242"/>
    </source>
</evidence>
<evidence type="ECO:0000256" key="8">
    <source>
        <dbReference type="SAM" id="MobiDB-lite"/>
    </source>
</evidence>
<evidence type="ECO:0000256" key="4">
    <source>
        <dbReference type="ARBA" id="ARBA00022552"/>
    </source>
</evidence>
<comment type="subcellular location">
    <subcellularLocation>
        <location evidence="7">Cytoplasm</location>
    </subcellularLocation>
    <subcellularLocation>
        <location evidence="7">Nucleus</location>
        <location evidence="7">Nucleolus</location>
    </subcellularLocation>
    <subcellularLocation>
        <location evidence="1 7">Nucleus</location>
    </subcellularLocation>
</comment>
<name>U5EN26_9DIPT</name>
<proteinExistence type="evidence at transcript level"/>
<evidence type="ECO:0000256" key="1">
    <source>
        <dbReference type="ARBA" id="ARBA00004123"/>
    </source>
</evidence>
<dbReference type="GO" id="GO:0010468">
    <property type="term" value="P:regulation of gene expression"/>
    <property type="evidence" value="ECO:0007669"/>
    <property type="project" value="TreeGrafter"/>
</dbReference>
<evidence type="ECO:0000256" key="2">
    <source>
        <dbReference type="ARBA" id="ARBA00009154"/>
    </source>
</evidence>
<keyword evidence="7" id="KW-0963">Cytoplasm</keyword>
<dbReference type="GO" id="GO:0005730">
    <property type="term" value="C:nucleolus"/>
    <property type="evidence" value="ECO:0007669"/>
    <property type="project" value="UniProtKB-SubCell"/>
</dbReference>
<keyword evidence="7 9" id="KW-0238">DNA-binding</keyword>
<dbReference type="GO" id="GO:0003723">
    <property type="term" value="F:RNA binding"/>
    <property type="evidence" value="ECO:0007669"/>
    <property type="project" value="UniProtKB-UniRule"/>
</dbReference>
<comment type="similarity">
    <text evidence="2 7">Belongs to the C1D family.</text>
</comment>
<dbReference type="GO" id="GO:0000460">
    <property type="term" value="P:maturation of 5.8S rRNA"/>
    <property type="evidence" value="ECO:0007669"/>
    <property type="project" value="TreeGrafter"/>
</dbReference>
<dbReference type="GO" id="GO:0005737">
    <property type="term" value="C:cytoplasm"/>
    <property type="evidence" value="ECO:0007669"/>
    <property type="project" value="UniProtKB-SubCell"/>
</dbReference>
<feature type="compositionally biased region" description="Polar residues" evidence="8">
    <location>
        <begin position="126"/>
        <end position="138"/>
    </location>
</feature>
<evidence type="ECO:0000256" key="3">
    <source>
        <dbReference type="ARBA" id="ARBA00015212"/>
    </source>
</evidence>
<evidence type="ECO:0000313" key="9">
    <source>
        <dbReference type="EMBL" id="JAB59115.1"/>
    </source>
</evidence>
<evidence type="ECO:0000256" key="7">
    <source>
        <dbReference type="RuleBase" id="RU368003"/>
    </source>
</evidence>
<comment type="subunit">
    <text evidence="7">Monomer and homodimer.</text>
</comment>
<dbReference type="AlphaFoldDB" id="U5EN26"/>
<dbReference type="InterPro" id="IPR011082">
    <property type="entry name" value="Exosome-assoc_fac/DNA_repair"/>
</dbReference>
<sequence>EFDFGELKNDIQFISKCENLSDCIAKIRDNIATAREDYKNYETFSTDEKVKYDLHLSYTINSLFWMYYKVIGLDPNTHGIKSELLRIKEAMMREKQIYESKHLRPVLNQSAAKRFVRAGLYDHKQAQQLQKTKQNPSDPNAGGPPNKKLKFDSLN</sequence>
<dbReference type="PANTHER" id="PTHR15341:SF3">
    <property type="entry name" value="NUCLEAR NUCLEIC ACID-BINDING PROTEIN C1D"/>
    <property type="match status" value="1"/>
</dbReference>
<protein>
    <recommendedName>
        <fullName evidence="3 7">Nuclear nucleic acid-binding protein C1D</fullName>
    </recommendedName>
</protein>
<dbReference type="InterPro" id="IPR007146">
    <property type="entry name" value="Sas10/Utp3/C1D"/>
</dbReference>
<feature type="non-terminal residue" evidence="9">
    <location>
        <position position="1"/>
    </location>
</feature>
<accession>U5EN26</accession>
<keyword evidence="6 7" id="KW-0539">Nucleus</keyword>
<dbReference type="GO" id="GO:0003677">
    <property type="term" value="F:DNA binding"/>
    <property type="evidence" value="ECO:0007669"/>
    <property type="project" value="UniProtKB-KW"/>
</dbReference>
<evidence type="ECO:0000256" key="5">
    <source>
        <dbReference type="ARBA" id="ARBA00022884"/>
    </source>
</evidence>